<feature type="domain" description="Glycoside hydrolase family 31 TIM barrel" evidence="4">
    <location>
        <begin position="558"/>
        <end position="635"/>
    </location>
</feature>
<evidence type="ECO:0000256" key="3">
    <source>
        <dbReference type="SAM" id="Phobius"/>
    </source>
</evidence>
<dbReference type="Proteomes" id="UP000009046">
    <property type="component" value="Unassembled WGS sequence"/>
</dbReference>
<dbReference type="eggNOG" id="KOG1065">
    <property type="taxonomic scope" value="Eukaryota"/>
</dbReference>
<dbReference type="PANTHER" id="PTHR43053:SF6">
    <property type="entry name" value="SITS-BINDING PROTEIN"/>
    <property type="match status" value="1"/>
</dbReference>
<dbReference type="HOGENOM" id="CLU_008294_1_0_1"/>
<dbReference type="OrthoDB" id="10070917at2759"/>
<evidence type="ECO:0008006" key="9">
    <source>
        <dbReference type="Google" id="ProtNLM"/>
    </source>
</evidence>
<accession>E0VB12</accession>
<keyword evidence="2" id="KW-0378">Hydrolase</keyword>
<keyword evidence="2" id="KW-0326">Glycosidase</keyword>
<dbReference type="InterPro" id="IPR013780">
    <property type="entry name" value="Glyco_hydro_b"/>
</dbReference>
<dbReference type="Gene3D" id="3.20.20.80">
    <property type="entry name" value="Glycosidases"/>
    <property type="match status" value="1"/>
</dbReference>
<dbReference type="SUPFAM" id="SSF51011">
    <property type="entry name" value="Glycosyl hydrolase domain"/>
    <property type="match status" value="1"/>
</dbReference>
<keyword evidence="3" id="KW-1133">Transmembrane helix</keyword>
<feature type="transmembrane region" description="Helical" evidence="3">
    <location>
        <begin position="86"/>
        <end position="108"/>
    </location>
</feature>
<evidence type="ECO:0000313" key="7">
    <source>
        <dbReference type="EnsemblMetazoa" id="PHUM048770-PA"/>
    </source>
</evidence>
<dbReference type="EnsemblMetazoa" id="PHUM048770-RA">
    <property type="protein sequence ID" value="PHUM048770-PA"/>
    <property type="gene ID" value="PHUM048770"/>
</dbReference>
<dbReference type="Pfam" id="PF01055">
    <property type="entry name" value="Glyco_hydro_31_2nd"/>
    <property type="match status" value="2"/>
</dbReference>
<feature type="domain" description="Glycoside hydrolase family 31 TIM barrel" evidence="4">
    <location>
        <begin position="386"/>
        <end position="515"/>
    </location>
</feature>
<dbReference type="InParanoid" id="E0VB12"/>
<keyword evidence="3" id="KW-0812">Transmembrane</keyword>
<keyword evidence="8" id="KW-1185">Reference proteome</keyword>
<dbReference type="InterPro" id="IPR048395">
    <property type="entry name" value="Glyco_hydro_31_C"/>
</dbReference>
<dbReference type="InterPro" id="IPR050985">
    <property type="entry name" value="Alpha-glycosidase_related"/>
</dbReference>
<evidence type="ECO:0000313" key="6">
    <source>
        <dbReference type="EMBL" id="EEB10568.1"/>
    </source>
</evidence>
<dbReference type="CDD" id="cd06592">
    <property type="entry name" value="GH31_NET37"/>
    <property type="match status" value="1"/>
</dbReference>
<dbReference type="EMBL" id="AAZO01000571">
    <property type="status" value="NOT_ANNOTATED_CDS"/>
    <property type="molecule type" value="Genomic_DNA"/>
</dbReference>
<evidence type="ECO:0000259" key="5">
    <source>
        <dbReference type="Pfam" id="PF21365"/>
    </source>
</evidence>
<protein>
    <recommendedName>
        <fullName evidence="9">Alpha-glucosidase</fullName>
    </recommendedName>
</protein>
<dbReference type="OMA" id="PFHCLED"/>
<reference evidence="6" key="1">
    <citation type="submission" date="2007-04" db="EMBL/GenBank/DDBJ databases">
        <title>Annotation of Pediculus humanus corporis strain USDA.</title>
        <authorList>
            <person name="Kirkness E."/>
            <person name="Hannick L."/>
            <person name="Hass B."/>
            <person name="Bruggner R."/>
            <person name="Lawson D."/>
            <person name="Bidwell S."/>
            <person name="Joardar V."/>
            <person name="Caler E."/>
            <person name="Walenz B."/>
            <person name="Inman J."/>
            <person name="Schobel S."/>
            <person name="Galinsky K."/>
            <person name="Amedeo P."/>
            <person name="Strausberg R."/>
        </authorList>
    </citation>
    <scope>NUCLEOTIDE SEQUENCE</scope>
    <source>
        <strain evidence="6">USDA</strain>
    </source>
</reference>
<dbReference type="Gene3D" id="2.60.40.1180">
    <property type="entry name" value="Golgi alpha-mannosidase II"/>
    <property type="match status" value="1"/>
</dbReference>
<organism>
    <name type="scientific">Pediculus humanus subsp. corporis</name>
    <name type="common">Body louse</name>
    <dbReference type="NCBI Taxonomy" id="121224"/>
    <lineage>
        <taxon>Eukaryota</taxon>
        <taxon>Metazoa</taxon>
        <taxon>Ecdysozoa</taxon>
        <taxon>Arthropoda</taxon>
        <taxon>Hexapoda</taxon>
        <taxon>Insecta</taxon>
        <taxon>Pterygota</taxon>
        <taxon>Neoptera</taxon>
        <taxon>Paraneoptera</taxon>
        <taxon>Psocodea</taxon>
        <taxon>Troctomorpha</taxon>
        <taxon>Phthiraptera</taxon>
        <taxon>Anoplura</taxon>
        <taxon>Pediculidae</taxon>
        <taxon>Pediculus</taxon>
    </lineage>
</organism>
<dbReference type="InterPro" id="IPR017853">
    <property type="entry name" value="GH"/>
</dbReference>
<evidence type="ECO:0000259" key="4">
    <source>
        <dbReference type="Pfam" id="PF01055"/>
    </source>
</evidence>
<dbReference type="EMBL" id="DS235020">
    <property type="protein sequence ID" value="EEB10568.1"/>
    <property type="molecule type" value="Genomic_DNA"/>
</dbReference>
<dbReference type="CTD" id="8232843"/>
<dbReference type="AlphaFoldDB" id="E0VB12"/>
<dbReference type="KEGG" id="phu:Phum_PHUM048770"/>
<dbReference type="GO" id="GO:0005975">
    <property type="term" value="P:carbohydrate metabolic process"/>
    <property type="evidence" value="ECO:0007669"/>
    <property type="project" value="InterPro"/>
</dbReference>
<evidence type="ECO:0000256" key="1">
    <source>
        <dbReference type="ARBA" id="ARBA00007806"/>
    </source>
</evidence>
<dbReference type="STRING" id="121224.E0VB12"/>
<evidence type="ECO:0000313" key="8">
    <source>
        <dbReference type="Proteomes" id="UP000009046"/>
    </source>
</evidence>
<dbReference type="InterPro" id="IPR000322">
    <property type="entry name" value="Glyco_hydro_31_TIM"/>
</dbReference>
<name>E0VB12_PEDHC</name>
<sequence length="763" mass="88410">MLMVIRMIHLAMLTNLMLKKVPLRSARKKSVMPLKAPIMNLDVPDHSHENSITSLNSISSLLKEKLSMVPFPSLLKPKRKPKNYKLKAFVCILFLSIIFLVGFAYVFYHQQVLQRAYFERIRFNKEEKIVRVYDNDGNDLLSGYLGTTINSNLVFRCLKEHEFDDGSVCMEWMHRARLYLRFRNSHPGVRCYQITWESLNFFVNPTDCFDWSRGGHWYGGGQVQNMTWPAELGNIKLSPFITGDTTHQQWGNVLQRYFLNSKGVSISVDHETPLYIALDNFNGEKRFCLQARYDNFVYFYHNTALPVLNYSICTSNNIKILHGYMSEKSLWDGLKEKDIETIYSLLTEPVWQIGLDNAEHLTESTVYNYTEDVIALAFLRQGHVLINEMWQKNIGDFTMDEQRFPTMADTIKILQRRGFKIVLSIQPFISTESHNFKLAMKEKLLVSERSNENIPALTRYKGLESAGMIDITNNQTIPWIQERLIAVVKKYNINSFYLDLGSTYNMPHFYRFEKKLVNPDQYKTLFTENVLQLVEVIGVSSAVQRPKPPVFVSLPPLSSTWESLTLIIPIVLTYGIIGYPFIMPGPVGGSFYSETTLTNYTYIYINEFIFLPDKELYIRWLQLATFLPVIRFTYLPSKYKDESVLEIAKILTHLRVKIVNPLLKKYAKDALDSGLPIIRPLWMLDPSDPTCHTVVDEFSVGEELIVAPVIHEATTEREVYLPAGVWKDGIDGSLRKGSRWIHKYKVMQNKVAYFVKMPDNTRF</sequence>
<dbReference type="RefSeq" id="XP_002423306.1">
    <property type="nucleotide sequence ID" value="XM_002423261.1"/>
</dbReference>
<dbReference type="SUPFAM" id="SSF51445">
    <property type="entry name" value="(Trans)glycosidases"/>
    <property type="match status" value="1"/>
</dbReference>
<dbReference type="Pfam" id="PF21365">
    <property type="entry name" value="Glyco_hydro_31_3rd"/>
    <property type="match status" value="1"/>
</dbReference>
<reference evidence="7" key="3">
    <citation type="submission" date="2020-05" db="UniProtKB">
        <authorList>
            <consortium name="EnsemblMetazoa"/>
        </authorList>
    </citation>
    <scope>IDENTIFICATION</scope>
    <source>
        <strain evidence="7">USDA</strain>
    </source>
</reference>
<keyword evidence="3" id="KW-0472">Membrane</keyword>
<gene>
    <name evidence="7" type="primary">8232843</name>
    <name evidence="6" type="ORF">Phum_PHUM048770</name>
</gene>
<comment type="similarity">
    <text evidence="1 2">Belongs to the glycosyl hydrolase 31 family.</text>
</comment>
<feature type="domain" description="Glycosyl hydrolase family 31 C-terminal" evidence="5">
    <location>
        <begin position="674"/>
        <end position="756"/>
    </location>
</feature>
<dbReference type="GeneID" id="8232843"/>
<dbReference type="PANTHER" id="PTHR43053">
    <property type="entry name" value="GLYCOSIDASE FAMILY 31"/>
    <property type="match status" value="1"/>
</dbReference>
<dbReference type="VEuPathDB" id="VectorBase:PHUM048770"/>
<evidence type="ECO:0000256" key="2">
    <source>
        <dbReference type="RuleBase" id="RU361185"/>
    </source>
</evidence>
<proteinExistence type="inferred from homology"/>
<dbReference type="GO" id="GO:0004553">
    <property type="term" value="F:hydrolase activity, hydrolyzing O-glycosyl compounds"/>
    <property type="evidence" value="ECO:0007669"/>
    <property type="project" value="InterPro"/>
</dbReference>
<reference evidence="6" key="2">
    <citation type="submission" date="2007-04" db="EMBL/GenBank/DDBJ databases">
        <title>The genome of the human body louse.</title>
        <authorList>
            <consortium name="The Human Body Louse Genome Consortium"/>
            <person name="Kirkness E."/>
            <person name="Walenz B."/>
            <person name="Hass B."/>
            <person name="Bruggner R."/>
            <person name="Strausberg R."/>
        </authorList>
    </citation>
    <scope>NUCLEOTIDE SEQUENCE</scope>
    <source>
        <strain evidence="6">USDA</strain>
    </source>
</reference>